<evidence type="ECO:0000259" key="1">
    <source>
        <dbReference type="Pfam" id="PF08241"/>
    </source>
</evidence>
<evidence type="ECO:0000313" key="2">
    <source>
        <dbReference type="Proteomes" id="UP001318040"/>
    </source>
</evidence>
<dbReference type="KEGG" id="pmrn:116950094"/>
<dbReference type="CDD" id="cd02440">
    <property type="entry name" value="AdoMet_MTases"/>
    <property type="match status" value="1"/>
</dbReference>
<dbReference type="InterPro" id="IPR013216">
    <property type="entry name" value="Methyltransf_11"/>
</dbReference>
<proteinExistence type="predicted"/>
<keyword evidence="2" id="KW-1185">Reference proteome</keyword>
<dbReference type="AlphaFoldDB" id="A0AAJ7TUU7"/>
<dbReference type="RefSeq" id="XP_032823425.1">
    <property type="nucleotide sequence ID" value="XM_032967534.1"/>
</dbReference>
<name>A0AAJ7TUU7_PETMA</name>
<sequence>MGGQHHARPPLSPLVTLTTHRTRHCLPDNNRPAVPRTMAEGPSRSFSQVKEMVAAAHRASSATEKLRFYEQWAKDYDADVHVLEYRAPFLAAEMLASLVPVGERASATVLDVACGTGLVAEQLQRLRFGRIRGIDGSSEMLAVAATKGVYESTRRCVLGDGPLPLESDAFDAVIIVGALSDGQVPHAILPELVRVAKPGAPLCLTTRSSAENAEFLLQLEGRMRELSSAGAWRLVRRQEVARWERAIADDAGEAFEGTAPPSYIPGVVYLYRKLD</sequence>
<dbReference type="PANTHER" id="PTHR43591">
    <property type="entry name" value="METHYLTRANSFERASE"/>
    <property type="match status" value="1"/>
</dbReference>
<evidence type="ECO:0000313" key="4">
    <source>
        <dbReference type="RefSeq" id="XP_032823426.1"/>
    </source>
</evidence>
<dbReference type="Gene3D" id="3.40.50.150">
    <property type="entry name" value="Vaccinia Virus protein VP39"/>
    <property type="match status" value="1"/>
</dbReference>
<dbReference type="Proteomes" id="UP001318040">
    <property type="component" value="Chromosome 38"/>
</dbReference>
<feature type="domain" description="Methyltransferase type 11" evidence="1">
    <location>
        <begin position="110"/>
        <end position="202"/>
    </location>
</feature>
<dbReference type="InterPro" id="IPR029063">
    <property type="entry name" value="SAM-dependent_MTases_sf"/>
</dbReference>
<organism evidence="2 3">
    <name type="scientific">Petromyzon marinus</name>
    <name type="common">Sea lamprey</name>
    <dbReference type="NCBI Taxonomy" id="7757"/>
    <lineage>
        <taxon>Eukaryota</taxon>
        <taxon>Metazoa</taxon>
        <taxon>Chordata</taxon>
        <taxon>Craniata</taxon>
        <taxon>Vertebrata</taxon>
        <taxon>Cyclostomata</taxon>
        <taxon>Hyperoartia</taxon>
        <taxon>Petromyzontiformes</taxon>
        <taxon>Petromyzontidae</taxon>
        <taxon>Petromyzon</taxon>
    </lineage>
</organism>
<dbReference type="CTD" id="155368"/>
<evidence type="ECO:0000313" key="3">
    <source>
        <dbReference type="RefSeq" id="XP_032823425.1"/>
    </source>
</evidence>
<dbReference type="RefSeq" id="XP_032823426.1">
    <property type="nucleotide sequence ID" value="XM_032967535.1"/>
</dbReference>
<dbReference type="SUPFAM" id="SSF53335">
    <property type="entry name" value="S-adenosyl-L-methionine-dependent methyltransferases"/>
    <property type="match status" value="1"/>
</dbReference>
<dbReference type="PANTHER" id="PTHR43591:SF101">
    <property type="entry name" value="METHYLTRANSFERASE-LIKE PROTEIN 27"/>
    <property type="match status" value="1"/>
</dbReference>
<gene>
    <name evidence="3 4" type="primary">METTL27</name>
</gene>
<protein>
    <submittedName>
        <fullName evidence="3 4">Methyltransferase-like protein 27 isoform X1</fullName>
    </submittedName>
</protein>
<reference evidence="3 4" key="1">
    <citation type="submission" date="2025-04" db="UniProtKB">
        <authorList>
            <consortium name="RefSeq"/>
        </authorList>
    </citation>
    <scope>IDENTIFICATION</scope>
    <source>
        <tissue evidence="3 4">Sperm</tissue>
    </source>
</reference>
<accession>A0AAJ7TUU7</accession>
<dbReference type="GO" id="GO:0008757">
    <property type="term" value="F:S-adenosylmethionine-dependent methyltransferase activity"/>
    <property type="evidence" value="ECO:0007669"/>
    <property type="project" value="InterPro"/>
</dbReference>
<dbReference type="Pfam" id="PF08241">
    <property type="entry name" value="Methyltransf_11"/>
    <property type="match status" value="1"/>
</dbReference>